<evidence type="ECO:0000313" key="1">
    <source>
        <dbReference type="EMBL" id="BCU05591.1"/>
    </source>
</evidence>
<dbReference type="EMBL" id="AP024563">
    <property type="protein sequence ID" value="BCU05591.1"/>
    <property type="molecule type" value="Genomic_DNA"/>
</dbReference>
<gene>
    <name evidence="1" type="ORF">Atep_02680</name>
</gene>
<evidence type="ECO:0000313" key="2">
    <source>
        <dbReference type="Proteomes" id="UP000680679"/>
    </source>
</evidence>
<proteinExistence type="predicted"/>
<dbReference type="RefSeq" id="WP_213379767.1">
    <property type="nucleotide sequence ID" value="NZ_AP024563.1"/>
</dbReference>
<name>A0ABM7QIL4_9GAMM</name>
<evidence type="ECO:0008006" key="3">
    <source>
        <dbReference type="Google" id="ProtNLM"/>
    </source>
</evidence>
<dbReference type="Proteomes" id="UP000680679">
    <property type="component" value="Chromosome"/>
</dbReference>
<reference evidence="1 2" key="1">
    <citation type="submission" date="2021-04" db="EMBL/GenBank/DDBJ databases">
        <title>Complete genome sequencing of Allochromatium tepidum strain NZ.</title>
        <authorList>
            <person name="Tsukatani Y."/>
            <person name="Mori H."/>
        </authorList>
    </citation>
    <scope>NUCLEOTIDE SEQUENCE [LARGE SCALE GENOMIC DNA]</scope>
    <source>
        <strain evidence="1 2">NZ</strain>
    </source>
</reference>
<organism evidence="1 2">
    <name type="scientific">Allochromatium tepidum</name>
    <dbReference type="NCBI Taxonomy" id="553982"/>
    <lineage>
        <taxon>Bacteria</taxon>
        <taxon>Pseudomonadati</taxon>
        <taxon>Pseudomonadota</taxon>
        <taxon>Gammaproteobacteria</taxon>
        <taxon>Chromatiales</taxon>
        <taxon>Chromatiaceae</taxon>
        <taxon>Allochromatium</taxon>
    </lineage>
</organism>
<accession>A0ABM7QIL4</accession>
<protein>
    <recommendedName>
        <fullName evidence="3">Ribbon-helix-helix protein CopG domain-containing protein</fullName>
    </recommendedName>
</protein>
<keyword evidence="2" id="KW-1185">Reference proteome</keyword>
<sequence length="84" mass="9584">MHIETELDDRHARRLLELQQRSNQPLSELVAEILARALDEQALAAPETEGQRAYRLLDEAGLIGCIEGDGRLSIDYKQRLWGQE</sequence>